<feature type="domain" description="Amidohydrolase-related" evidence="2">
    <location>
        <begin position="57"/>
        <end position="411"/>
    </location>
</feature>
<dbReference type="Gene3D" id="3.20.20.140">
    <property type="entry name" value="Metal-dependent hydrolases"/>
    <property type="match status" value="1"/>
</dbReference>
<dbReference type="OrthoDB" id="9807210at2"/>
<dbReference type="RefSeq" id="WP_073005768.1">
    <property type="nucleotide sequence ID" value="NZ_FQXD01000003.1"/>
</dbReference>
<dbReference type="GO" id="GO:0016810">
    <property type="term" value="F:hydrolase activity, acting on carbon-nitrogen (but not peptide) bonds"/>
    <property type="evidence" value="ECO:0007669"/>
    <property type="project" value="InterPro"/>
</dbReference>
<dbReference type="InterPro" id="IPR011059">
    <property type="entry name" value="Metal-dep_hydrolase_composite"/>
</dbReference>
<keyword evidence="1" id="KW-0378">Hydrolase</keyword>
<evidence type="ECO:0000313" key="3">
    <source>
        <dbReference type="EMBL" id="SHG99400.1"/>
    </source>
</evidence>
<proteinExistence type="predicted"/>
<dbReference type="InterPro" id="IPR006680">
    <property type="entry name" value="Amidohydro-rel"/>
</dbReference>
<sequence length="453" mass="50702">MKQTLLKNGYIISMNANREVFVHGDVLIEGNTIKAVGHVTKDSIHADADVVDVTGKMVMPGLINTHVHLSQQLGRGIADDVDLLTWLRKRIWPYESSMTEEEAYISALACSIELIKSGVTTLAEAGGHHVDALGKAVKEVGLRAILSRSTMDMGEGLPLNWQETTNEALKKQETLIEKWHHTSDERIKMWFGLRTIFNCSDDLIRQTKQLADQYGVGIHMHAAEIMDEIRYTKEQRGASTIEHLHKLGLLDENLLTAHMVWLTDREMDLVMLHNVKVSHNPGAAMKVLGFARIPEMLEKGIDVSIGTDGAPANNRMDMMDEMYVTSLLHKGRTLDTTTVPAEQVLEMATVKAAKCLLWDREIGSLEQGKRADLIIINPKQIGSFPMHDPIANIVYSMHASNVESSMCNGQWLMKDRNILTVNENEIIETAQQLAEGVVKRAGIHLKERFLHVR</sequence>
<dbReference type="PANTHER" id="PTHR43794">
    <property type="entry name" value="AMINOHYDROLASE SSNA-RELATED"/>
    <property type="match status" value="1"/>
</dbReference>
<evidence type="ECO:0000256" key="1">
    <source>
        <dbReference type="ARBA" id="ARBA00022801"/>
    </source>
</evidence>
<dbReference type="CDD" id="cd01298">
    <property type="entry name" value="ATZ_TRZ_like"/>
    <property type="match status" value="1"/>
</dbReference>
<gene>
    <name evidence="3" type="ORF">SAMN05421807_1039</name>
</gene>
<dbReference type="SUPFAM" id="SSF51338">
    <property type="entry name" value="Composite domain of metallo-dependent hydrolases"/>
    <property type="match status" value="1"/>
</dbReference>
<evidence type="ECO:0000259" key="2">
    <source>
        <dbReference type="Pfam" id="PF01979"/>
    </source>
</evidence>
<dbReference type="SUPFAM" id="SSF51556">
    <property type="entry name" value="Metallo-dependent hydrolases"/>
    <property type="match status" value="1"/>
</dbReference>
<dbReference type="Pfam" id="PF01979">
    <property type="entry name" value="Amidohydro_1"/>
    <property type="match status" value="1"/>
</dbReference>
<keyword evidence="4" id="KW-1185">Reference proteome</keyword>
<reference evidence="4" key="1">
    <citation type="submission" date="2016-11" db="EMBL/GenBank/DDBJ databases">
        <authorList>
            <person name="Varghese N."/>
            <person name="Submissions S."/>
        </authorList>
    </citation>
    <scope>NUCLEOTIDE SEQUENCE [LARGE SCALE GENOMIC DNA]</scope>
    <source>
        <strain evidence="4">CGMCC 1.6496</strain>
    </source>
</reference>
<protein>
    <submittedName>
        <fullName evidence="3">5-methylthioadenosine/S-adenosylhomocysteine deaminase</fullName>
    </submittedName>
</protein>
<dbReference type="Gene3D" id="2.30.40.10">
    <property type="entry name" value="Urease, subunit C, domain 1"/>
    <property type="match status" value="1"/>
</dbReference>
<dbReference type="InterPro" id="IPR050287">
    <property type="entry name" value="MTA/SAH_deaminase"/>
</dbReference>
<organism evidence="3 4">
    <name type="scientific">Virgibacillus chiguensis</name>
    <dbReference type="NCBI Taxonomy" id="411959"/>
    <lineage>
        <taxon>Bacteria</taxon>
        <taxon>Bacillati</taxon>
        <taxon>Bacillota</taxon>
        <taxon>Bacilli</taxon>
        <taxon>Bacillales</taxon>
        <taxon>Bacillaceae</taxon>
        <taxon>Virgibacillus</taxon>
    </lineage>
</organism>
<dbReference type="AlphaFoldDB" id="A0A1M5PCA1"/>
<dbReference type="Proteomes" id="UP000184079">
    <property type="component" value="Unassembled WGS sequence"/>
</dbReference>
<dbReference type="PANTHER" id="PTHR43794:SF11">
    <property type="entry name" value="AMIDOHYDROLASE-RELATED DOMAIN-CONTAINING PROTEIN"/>
    <property type="match status" value="1"/>
</dbReference>
<name>A0A1M5PCA1_9BACI</name>
<evidence type="ECO:0000313" key="4">
    <source>
        <dbReference type="Proteomes" id="UP000184079"/>
    </source>
</evidence>
<dbReference type="InterPro" id="IPR032466">
    <property type="entry name" value="Metal_Hydrolase"/>
</dbReference>
<accession>A0A1M5PCA1</accession>
<dbReference type="EMBL" id="FQXD01000003">
    <property type="protein sequence ID" value="SHG99400.1"/>
    <property type="molecule type" value="Genomic_DNA"/>
</dbReference>